<dbReference type="PANTHER" id="PTHR43649:SF33">
    <property type="entry name" value="POLYGALACTURONAN_RHAMNOGALACTURONAN-BINDING PROTEIN YTCQ"/>
    <property type="match status" value="1"/>
</dbReference>
<name>A0A7T7XNX5_9SPIR</name>
<feature type="transmembrane region" description="Helical" evidence="8">
    <location>
        <begin position="7"/>
        <end position="29"/>
    </location>
</feature>
<evidence type="ECO:0000256" key="4">
    <source>
        <dbReference type="ARBA" id="ARBA00022729"/>
    </source>
</evidence>
<dbReference type="InterPro" id="IPR006059">
    <property type="entry name" value="SBP"/>
</dbReference>
<evidence type="ECO:0000256" key="2">
    <source>
        <dbReference type="ARBA" id="ARBA00008520"/>
    </source>
</evidence>
<dbReference type="RefSeq" id="WP_215627091.1">
    <property type="nucleotide sequence ID" value="NZ_CP067089.2"/>
</dbReference>
<evidence type="ECO:0000256" key="3">
    <source>
        <dbReference type="ARBA" id="ARBA00022475"/>
    </source>
</evidence>
<keyword evidence="5 8" id="KW-0472">Membrane</keyword>
<evidence type="ECO:0000313" key="9">
    <source>
        <dbReference type="EMBL" id="QQO09788.1"/>
    </source>
</evidence>
<organism evidence="9 10">
    <name type="scientific">Breznakiella homolactica</name>
    <dbReference type="NCBI Taxonomy" id="2798577"/>
    <lineage>
        <taxon>Bacteria</taxon>
        <taxon>Pseudomonadati</taxon>
        <taxon>Spirochaetota</taxon>
        <taxon>Spirochaetia</taxon>
        <taxon>Spirochaetales</taxon>
        <taxon>Breznakiellaceae</taxon>
        <taxon>Breznakiella</taxon>
    </lineage>
</organism>
<keyword evidence="6" id="KW-0564">Palmitate</keyword>
<dbReference type="InterPro" id="IPR050490">
    <property type="entry name" value="Bact_solute-bd_prot1"/>
</dbReference>
<evidence type="ECO:0000313" key="10">
    <source>
        <dbReference type="Proteomes" id="UP000595917"/>
    </source>
</evidence>
<comment type="similarity">
    <text evidence="2">Belongs to the bacterial solute-binding protein 1 family.</text>
</comment>
<evidence type="ECO:0000256" key="5">
    <source>
        <dbReference type="ARBA" id="ARBA00023136"/>
    </source>
</evidence>
<dbReference type="KEGG" id="bhc:JFL75_02440"/>
<dbReference type="Pfam" id="PF01547">
    <property type="entry name" value="SBP_bac_1"/>
    <property type="match status" value="1"/>
</dbReference>
<keyword evidence="4" id="KW-0732">Signal</keyword>
<evidence type="ECO:0000256" key="8">
    <source>
        <dbReference type="SAM" id="Phobius"/>
    </source>
</evidence>
<dbReference type="Gene3D" id="3.40.190.10">
    <property type="entry name" value="Periplasmic binding protein-like II"/>
    <property type="match status" value="1"/>
</dbReference>
<protein>
    <submittedName>
        <fullName evidence="9">Extracellular solute-binding protein</fullName>
    </submittedName>
</protein>
<keyword evidence="10" id="KW-1185">Reference proteome</keyword>
<keyword evidence="8" id="KW-1133">Transmembrane helix</keyword>
<proteinExistence type="inferred from homology"/>
<gene>
    <name evidence="9" type="ORF">JFL75_02440</name>
</gene>
<keyword evidence="8" id="KW-0812">Transmembrane</keyword>
<dbReference type="PANTHER" id="PTHR43649">
    <property type="entry name" value="ARABINOSE-BINDING PROTEIN-RELATED"/>
    <property type="match status" value="1"/>
</dbReference>
<dbReference type="SUPFAM" id="SSF53850">
    <property type="entry name" value="Periplasmic binding protein-like II"/>
    <property type="match status" value="1"/>
</dbReference>
<accession>A0A7T7XNX5</accession>
<evidence type="ECO:0000256" key="6">
    <source>
        <dbReference type="ARBA" id="ARBA00023139"/>
    </source>
</evidence>
<dbReference type="EMBL" id="CP067089">
    <property type="protein sequence ID" value="QQO09788.1"/>
    <property type="molecule type" value="Genomic_DNA"/>
</dbReference>
<comment type="subcellular location">
    <subcellularLocation>
        <location evidence="1">Periplasm</location>
    </subcellularLocation>
</comment>
<dbReference type="AlphaFoldDB" id="A0A7T7XNX5"/>
<keyword evidence="7" id="KW-0449">Lipoprotein</keyword>
<sequence length="427" mass="47627">MKNKTKWIIFTVIPVAVVLLLAAGTLLLYSGRSSHRLRICIFSGNPWGTSASVGDHVYTDLISQFEMQQGKYTIEVSVYPVGDYSELLAQDILKGIEADVFMILPGDFAVLASVGILADLKPLIKESSFDLSVFYDNALKAGQYRNNQYALPLELNPALMLMNLSILESFGLFPPDLSWNWADFSYYIQNVTTIGNDIPCYYGISNWTWFDAVYSNQQTLFSESGDQALCTEEGVVEATRYYQEICSLYEGVMVPDFDSGEVLFSPCTYASYKTNAYFEDKLSNPRDFKWTATTIPRGPRGNNAGELKVLLMGISSRSRNKQGAWEFLQFVSAGSGSSRKILLESQGLPANRNGLAEYMGTSSGEGFDARLLETIINGSVVTPRFKKHTSALEFLSDTILNEQIHLETDISDYLKNLNDAIDIFLKE</sequence>
<reference evidence="9" key="1">
    <citation type="submission" date="2021-01" db="EMBL/GenBank/DDBJ databases">
        <title>Description of Breznakiella homolactica.</title>
        <authorList>
            <person name="Song Y."/>
            <person name="Brune A."/>
        </authorList>
    </citation>
    <scope>NUCLEOTIDE SEQUENCE</scope>
    <source>
        <strain evidence="9">RmG30</strain>
    </source>
</reference>
<keyword evidence="3" id="KW-1003">Cell membrane</keyword>
<evidence type="ECO:0000256" key="7">
    <source>
        <dbReference type="ARBA" id="ARBA00023288"/>
    </source>
</evidence>
<evidence type="ECO:0000256" key="1">
    <source>
        <dbReference type="ARBA" id="ARBA00004418"/>
    </source>
</evidence>
<dbReference type="Proteomes" id="UP000595917">
    <property type="component" value="Chromosome"/>
</dbReference>
<dbReference type="GO" id="GO:0042597">
    <property type="term" value="C:periplasmic space"/>
    <property type="evidence" value="ECO:0007669"/>
    <property type="project" value="UniProtKB-SubCell"/>
</dbReference>